<protein>
    <submittedName>
        <fullName evidence="1">Uncharacterized protein</fullName>
    </submittedName>
</protein>
<proteinExistence type="predicted"/>
<dbReference type="OrthoDB" id="5348860at2"/>
<evidence type="ECO:0000313" key="1">
    <source>
        <dbReference type="EMBL" id="PWC28465.1"/>
    </source>
</evidence>
<sequence length="170" mass="18356">MRGGWMMRGLGMLALGAVLGTGLGPALEGFTAAGPARAEAPMPRFAAADPAALSAVEQARGPLLVRVRANGLPVEVETLRLDLNGDGEPEILARLSTPRGCAPLGRADCPMLVLQRQPDGRHVEIGTFFADRVRLAGERSQGWQDLEMRFVNGPWRRAAWNGTLYRSTRR</sequence>
<evidence type="ECO:0000313" key="2">
    <source>
        <dbReference type="Proteomes" id="UP000245048"/>
    </source>
</evidence>
<name>A0A2U1V3J1_9PROT</name>
<comment type="caution">
    <text evidence="1">The sequence shown here is derived from an EMBL/GenBank/DDBJ whole genome shotgun (WGS) entry which is preliminary data.</text>
</comment>
<reference evidence="2" key="1">
    <citation type="submission" date="2017-10" db="EMBL/GenBank/DDBJ databases">
        <authorList>
            <person name="Toshchakov S.V."/>
            <person name="Goeva M.A."/>
        </authorList>
    </citation>
    <scope>NUCLEOTIDE SEQUENCE [LARGE SCALE GENOMIC DNA]</scope>
    <source>
        <strain evidence="2">JR1/69-1-13</strain>
    </source>
</reference>
<dbReference type="AlphaFoldDB" id="A0A2U1V3J1"/>
<dbReference type="EMBL" id="PDOA01000007">
    <property type="protein sequence ID" value="PWC28465.1"/>
    <property type="molecule type" value="Genomic_DNA"/>
</dbReference>
<dbReference type="Proteomes" id="UP000245048">
    <property type="component" value="Unassembled WGS sequence"/>
</dbReference>
<gene>
    <name evidence="1" type="ORF">CR165_12275</name>
</gene>
<accession>A0A2U1V3J1</accession>
<organism evidence="1 2">
    <name type="scientific">Teichococcus aestuarii</name>
    <dbReference type="NCBI Taxonomy" id="568898"/>
    <lineage>
        <taxon>Bacteria</taxon>
        <taxon>Pseudomonadati</taxon>
        <taxon>Pseudomonadota</taxon>
        <taxon>Alphaproteobacteria</taxon>
        <taxon>Acetobacterales</taxon>
        <taxon>Roseomonadaceae</taxon>
        <taxon>Roseomonas</taxon>
    </lineage>
</organism>
<dbReference type="RefSeq" id="WP_109517286.1">
    <property type="nucleotide sequence ID" value="NZ_JBHSCH010000004.1"/>
</dbReference>
<keyword evidence="2" id="KW-1185">Reference proteome</keyword>